<dbReference type="EMBL" id="BAAADJ010000001">
    <property type="protein sequence ID" value="GAA0313633.1"/>
    <property type="molecule type" value="Genomic_DNA"/>
</dbReference>
<gene>
    <name evidence="2" type="ORF">GCM10008967_00150</name>
</gene>
<evidence type="ECO:0000256" key="1">
    <source>
        <dbReference type="SAM" id="MobiDB-lite"/>
    </source>
</evidence>
<evidence type="ECO:0000313" key="2">
    <source>
        <dbReference type="EMBL" id="GAA0313633.1"/>
    </source>
</evidence>
<reference evidence="2 3" key="1">
    <citation type="journal article" date="2019" name="Int. J. Syst. Evol. Microbiol.">
        <title>The Global Catalogue of Microorganisms (GCM) 10K type strain sequencing project: providing services to taxonomists for standard genome sequencing and annotation.</title>
        <authorList>
            <consortium name="The Broad Institute Genomics Platform"/>
            <consortium name="The Broad Institute Genome Sequencing Center for Infectious Disease"/>
            <person name="Wu L."/>
            <person name="Ma J."/>
        </authorList>
    </citation>
    <scope>NUCLEOTIDE SEQUENCE [LARGE SCALE GENOMIC DNA]</scope>
    <source>
        <strain evidence="2 3">JCM 9731</strain>
    </source>
</reference>
<feature type="compositionally biased region" description="Basic residues" evidence="1">
    <location>
        <begin position="37"/>
        <end position="46"/>
    </location>
</feature>
<dbReference type="RefSeq" id="WP_343795223.1">
    <property type="nucleotide sequence ID" value="NZ_BAAADJ010000001.1"/>
</dbReference>
<feature type="region of interest" description="Disordered" evidence="1">
    <location>
        <begin position="36"/>
        <end position="57"/>
    </location>
</feature>
<protein>
    <recommendedName>
        <fullName evidence="4">Transposase</fullName>
    </recommendedName>
</protein>
<sequence length="57" mass="6715">MKDQLAWQRKIIREEYLNEDPGLANNATHPVNQVLQGRKHRGKKRVVQQMGRRIPPN</sequence>
<accession>A0ABN0VP01</accession>
<name>A0ABN0VP01_9BACI</name>
<keyword evidence="3" id="KW-1185">Reference proteome</keyword>
<dbReference type="Proteomes" id="UP001500782">
    <property type="component" value="Unassembled WGS sequence"/>
</dbReference>
<evidence type="ECO:0000313" key="3">
    <source>
        <dbReference type="Proteomes" id="UP001500782"/>
    </source>
</evidence>
<comment type="caution">
    <text evidence="2">The sequence shown here is derived from an EMBL/GenBank/DDBJ whole genome shotgun (WGS) entry which is preliminary data.</text>
</comment>
<proteinExistence type="predicted"/>
<organism evidence="2 3">
    <name type="scientific">Bacillus carboniphilus</name>
    <dbReference type="NCBI Taxonomy" id="86663"/>
    <lineage>
        <taxon>Bacteria</taxon>
        <taxon>Bacillati</taxon>
        <taxon>Bacillota</taxon>
        <taxon>Bacilli</taxon>
        <taxon>Bacillales</taxon>
        <taxon>Bacillaceae</taxon>
        <taxon>Bacillus</taxon>
    </lineage>
</organism>
<evidence type="ECO:0008006" key="4">
    <source>
        <dbReference type="Google" id="ProtNLM"/>
    </source>
</evidence>